<feature type="region of interest" description="Disordered" evidence="1">
    <location>
        <begin position="1"/>
        <end position="44"/>
    </location>
</feature>
<protein>
    <submittedName>
        <fullName evidence="2">Uncharacterized protein</fullName>
    </submittedName>
</protein>
<evidence type="ECO:0000313" key="2">
    <source>
        <dbReference type="EMBL" id="ULU08469.1"/>
    </source>
</evidence>
<feature type="region of interest" description="Disordered" evidence="1">
    <location>
        <begin position="148"/>
        <end position="174"/>
    </location>
</feature>
<reference evidence="2 3" key="1">
    <citation type="submission" date="2022-05" db="EMBL/GenBank/DDBJ databases">
        <title>Chromosome-level reference genomes for two strains of Caenorhabditis briggsae: an improved platform for comparative genomics.</title>
        <authorList>
            <person name="Stevens L."/>
            <person name="Andersen E.C."/>
        </authorList>
    </citation>
    <scope>NUCLEOTIDE SEQUENCE [LARGE SCALE GENOMIC DNA]</scope>
    <source>
        <strain evidence="2">QX1410_ONT</strain>
        <tissue evidence="2">Whole-organism</tissue>
    </source>
</reference>
<accession>A0AAE9IWW0</accession>
<dbReference type="Proteomes" id="UP000827892">
    <property type="component" value="Chromosome II"/>
</dbReference>
<proteinExistence type="predicted"/>
<feature type="compositionally biased region" description="Basic and acidic residues" evidence="1">
    <location>
        <begin position="153"/>
        <end position="162"/>
    </location>
</feature>
<feature type="compositionally biased region" description="Acidic residues" evidence="1">
    <location>
        <begin position="258"/>
        <end position="300"/>
    </location>
</feature>
<dbReference type="EMBL" id="CP090892">
    <property type="protein sequence ID" value="ULU08469.1"/>
    <property type="molecule type" value="Genomic_DNA"/>
</dbReference>
<feature type="compositionally biased region" description="Basic and acidic residues" evidence="1">
    <location>
        <begin position="15"/>
        <end position="32"/>
    </location>
</feature>
<feature type="region of interest" description="Disordered" evidence="1">
    <location>
        <begin position="245"/>
        <end position="302"/>
    </location>
</feature>
<sequence>MPPKSRASHTTKLSNRPDDSGRLKRSKSEDQLHGGNSQKFQKRQKINSIIEKHLNRFKLLQRQQNYPKLAVEVEKIQQAIIFRNHNIYTSASNIPMIFQEGDEKILEDVANLVERLVEKVVENTKIGLNFQKFKFPAFSKLPTAQLALKPRPQRKDEKEDQKNQGNQKLWRQNLPKMVRKAPRVKYLIPKLQNLYPADPEGSEVYKTKRVRFTVSRQRHLDRLNRRRRNFRHVKYFEYPSTSASGFHEASRLGRSESSAEEGSMDSDAPEEDSVDTTDSEDSPEDPEEAMESDASEEDACSSDPQISLYTLTNHLSEQWVKHAKDVFLEIPIENLIGQRVPEDLEIQIKGLIFYNKIDRFFEMNWREIRFPSPLDPRLLKFPWVHKREDHEDTIDLLRITFSETIPNYNLEFWEQENQCSFDRASKLFQNFGCPRKTLYEEFFEQSDEFFKLLEPIVSDLDRKMKIYHHHRSFSGILEILKRRIPVELTRVNQVDATMIYTAQISNPEVKFDVFKAARDLNKVYIDLEPIRKRCLPVSPALIGFHAVLFEKKVVVAMVREKRITVDAPLNQHPLPDIRTIEFHGTKCIGRIWIHEDKFLRIGLRTKKDSDGDWLMVEMDLERLKHQKAFEIVKTDLIRKSFGKLKRELEDVGGN</sequence>
<organism evidence="2 3">
    <name type="scientific">Caenorhabditis briggsae</name>
    <dbReference type="NCBI Taxonomy" id="6238"/>
    <lineage>
        <taxon>Eukaryota</taxon>
        <taxon>Metazoa</taxon>
        <taxon>Ecdysozoa</taxon>
        <taxon>Nematoda</taxon>
        <taxon>Chromadorea</taxon>
        <taxon>Rhabditida</taxon>
        <taxon>Rhabditina</taxon>
        <taxon>Rhabditomorpha</taxon>
        <taxon>Rhabditoidea</taxon>
        <taxon>Rhabditidae</taxon>
        <taxon>Peloderinae</taxon>
        <taxon>Caenorhabditis</taxon>
    </lineage>
</organism>
<dbReference type="AlphaFoldDB" id="A0AAE9IWW0"/>
<evidence type="ECO:0000256" key="1">
    <source>
        <dbReference type="SAM" id="MobiDB-lite"/>
    </source>
</evidence>
<name>A0AAE9IWW0_CAEBR</name>
<evidence type="ECO:0000313" key="3">
    <source>
        <dbReference type="Proteomes" id="UP000827892"/>
    </source>
</evidence>
<gene>
    <name evidence="2" type="ORF">L3Y34_019575</name>
</gene>